<name>D9X8M1_STRVT</name>
<evidence type="ECO:0000256" key="1">
    <source>
        <dbReference type="SAM" id="MobiDB-lite"/>
    </source>
</evidence>
<dbReference type="AlphaFoldDB" id="D9X8M1"/>
<feature type="region of interest" description="Disordered" evidence="1">
    <location>
        <begin position="40"/>
        <end position="62"/>
    </location>
</feature>
<dbReference type="Proteomes" id="UP000004184">
    <property type="component" value="Unassembled WGS sequence"/>
</dbReference>
<reference evidence="3" key="1">
    <citation type="submission" date="2009-02" db="EMBL/GenBank/DDBJ databases">
        <title>Annotation of Streptomyces viridochromogenes strain DSM 40736.</title>
        <authorList>
            <consortium name="The Broad Institute Genome Sequencing Platform"/>
            <consortium name="Broad Institute Microbial Sequencing Center"/>
            <person name="Fischbach M."/>
            <person name="Godfrey P."/>
            <person name="Ward D."/>
            <person name="Young S."/>
            <person name="Zeng Q."/>
            <person name="Koehrsen M."/>
            <person name="Alvarado L."/>
            <person name="Berlin A.M."/>
            <person name="Bochicchio J."/>
            <person name="Borenstein D."/>
            <person name="Chapman S.B."/>
            <person name="Chen Z."/>
            <person name="Engels R."/>
            <person name="Freedman E."/>
            <person name="Gellesch M."/>
            <person name="Goldberg J."/>
            <person name="Griggs A."/>
            <person name="Gujja S."/>
            <person name="Heilman E.R."/>
            <person name="Heiman D.I."/>
            <person name="Hepburn T.A."/>
            <person name="Howarth C."/>
            <person name="Jen D."/>
            <person name="Larson L."/>
            <person name="Lewis B."/>
            <person name="Mehta T."/>
            <person name="Park D."/>
            <person name="Pearson M."/>
            <person name="Richards J."/>
            <person name="Roberts A."/>
            <person name="Saif S."/>
            <person name="Shea T.D."/>
            <person name="Shenoy N."/>
            <person name="Sisk P."/>
            <person name="Stolte C."/>
            <person name="Sykes S.N."/>
            <person name="Thomson T."/>
            <person name="Walk T."/>
            <person name="White J."/>
            <person name="Yandava C."/>
            <person name="Straight P."/>
            <person name="Clardy J."/>
            <person name="Hung D."/>
            <person name="Kolter R."/>
            <person name="Mekalanos J."/>
            <person name="Walker S."/>
            <person name="Walsh C.T."/>
            <person name="Wieland-Brown L.C."/>
            <person name="Haas B."/>
            <person name="Nusbaum C."/>
            <person name="Birren B."/>
        </authorList>
    </citation>
    <scope>NUCLEOTIDE SEQUENCE [LARGE SCALE GENOMIC DNA]</scope>
    <source>
        <strain evidence="3">DSM 40736 / JCM 4977 / BCRC 1201 / Tue 494</strain>
    </source>
</reference>
<organism evidence="2 3">
    <name type="scientific">Streptomyces viridochromogenes (strain DSM 40736 / JCM 4977 / BCRC 1201 / Tue 494)</name>
    <dbReference type="NCBI Taxonomy" id="591159"/>
    <lineage>
        <taxon>Bacteria</taxon>
        <taxon>Bacillati</taxon>
        <taxon>Actinomycetota</taxon>
        <taxon>Actinomycetes</taxon>
        <taxon>Kitasatosporales</taxon>
        <taxon>Streptomycetaceae</taxon>
        <taxon>Streptomyces</taxon>
    </lineage>
</organism>
<dbReference type="HOGENOM" id="CLU_2902539_0_0_11"/>
<protein>
    <submittedName>
        <fullName evidence="2">Predicted protein</fullName>
    </submittedName>
</protein>
<keyword evidence="3" id="KW-1185">Reference proteome</keyword>
<proteinExistence type="predicted"/>
<gene>
    <name evidence="2" type="ORF">SSQG_06793</name>
</gene>
<sequence length="62" mass="6828">MSVPDDQRFEGVRHSGMFAEVHEATHRSFPRDAVPRGFRRAGLGAVDGPDRHRAPRNCVSAG</sequence>
<accession>D9X8M1</accession>
<evidence type="ECO:0000313" key="3">
    <source>
        <dbReference type="Proteomes" id="UP000004184"/>
    </source>
</evidence>
<evidence type="ECO:0000313" key="2">
    <source>
        <dbReference type="EMBL" id="EFL36276.1"/>
    </source>
</evidence>
<dbReference type="EMBL" id="GG657757">
    <property type="protein sequence ID" value="EFL36276.1"/>
    <property type="molecule type" value="Genomic_DNA"/>
</dbReference>